<keyword evidence="5 7" id="KW-0472">Membrane</keyword>
<dbReference type="GO" id="GO:0005886">
    <property type="term" value="C:plasma membrane"/>
    <property type="evidence" value="ECO:0007669"/>
    <property type="project" value="UniProtKB-SubCell"/>
</dbReference>
<dbReference type="Pfam" id="PF02706">
    <property type="entry name" value="Wzz"/>
    <property type="match status" value="1"/>
</dbReference>
<dbReference type="RefSeq" id="WP_162083568.1">
    <property type="nucleotide sequence ID" value="NZ_AP021881.1"/>
</dbReference>
<dbReference type="KEGG" id="sniv:SFSGTM_02370"/>
<evidence type="ECO:0000256" key="3">
    <source>
        <dbReference type="ARBA" id="ARBA00022692"/>
    </source>
</evidence>
<evidence type="ECO:0008006" key="12">
    <source>
        <dbReference type="Google" id="ProtNLM"/>
    </source>
</evidence>
<evidence type="ECO:0000313" key="10">
    <source>
        <dbReference type="EMBL" id="BBO99528.1"/>
    </source>
</evidence>
<dbReference type="NCBIfam" id="TIGR03017">
    <property type="entry name" value="EpsF"/>
    <property type="match status" value="1"/>
</dbReference>
<dbReference type="EMBL" id="AP021881">
    <property type="protein sequence ID" value="BBO99528.1"/>
    <property type="molecule type" value="Genomic_DNA"/>
</dbReference>
<evidence type="ECO:0000256" key="7">
    <source>
        <dbReference type="SAM" id="Phobius"/>
    </source>
</evidence>
<keyword evidence="4 7" id="KW-1133">Transmembrane helix</keyword>
<dbReference type="Proteomes" id="UP000463939">
    <property type="component" value="Chromosome"/>
</dbReference>
<dbReference type="PANTHER" id="PTHR32309">
    <property type="entry name" value="TYROSINE-PROTEIN KINASE"/>
    <property type="match status" value="1"/>
</dbReference>
<reference evidence="11" key="1">
    <citation type="submission" date="2019-11" db="EMBL/GenBank/DDBJ databases">
        <title>Isolation and characterization of a novel species in the genus Sulfuriferula.</title>
        <authorList>
            <person name="Mochizuki J."/>
            <person name="Kojima H."/>
            <person name="Fukui M."/>
        </authorList>
    </citation>
    <scope>NUCLEOTIDE SEQUENCE [LARGE SCALE GENOMIC DNA]</scope>
    <source>
        <strain evidence="11">SGTM</strain>
    </source>
</reference>
<feature type="compositionally biased region" description="Polar residues" evidence="6">
    <location>
        <begin position="232"/>
        <end position="247"/>
    </location>
</feature>
<feature type="region of interest" description="Disordered" evidence="6">
    <location>
        <begin position="226"/>
        <end position="247"/>
    </location>
</feature>
<organism evidence="10 11">
    <name type="scientific">Sulfuriferula nivalis</name>
    <dbReference type="NCBI Taxonomy" id="2675298"/>
    <lineage>
        <taxon>Bacteria</taxon>
        <taxon>Pseudomonadati</taxon>
        <taxon>Pseudomonadota</taxon>
        <taxon>Betaproteobacteria</taxon>
        <taxon>Nitrosomonadales</taxon>
        <taxon>Sulfuricellaceae</taxon>
        <taxon>Sulfuriferula</taxon>
    </lineage>
</organism>
<evidence type="ECO:0000256" key="4">
    <source>
        <dbReference type="ARBA" id="ARBA00022989"/>
    </source>
</evidence>
<dbReference type="PANTHER" id="PTHR32309:SF13">
    <property type="entry name" value="FERRIC ENTEROBACTIN TRANSPORT PROTEIN FEPE"/>
    <property type="match status" value="1"/>
</dbReference>
<evidence type="ECO:0000313" key="11">
    <source>
        <dbReference type="Proteomes" id="UP000463939"/>
    </source>
</evidence>
<evidence type="ECO:0000256" key="1">
    <source>
        <dbReference type="ARBA" id="ARBA00004651"/>
    </source>
</evidence>
<dbReference type="AlphaFoldDB" id="A0A809RCP3"/>
<evidence type="ECO:0000259" key="8">
    <source>
        <dbReference type="Pfam" id="PF02706"/>
    </source>
</evidence>
<keyword evidence="2" id="KW-1003">Cell membrane</keyword>
<evidence type="ECO:0000259" key="9">
    <source>
        <dbReference type="Pfam" id="PF13807"/>
    </source>
</evidence>
<evidence type="ECO:0000256" key="2">
    <source>
        <dbReference type="ARBA" id="ARBA00022475"/>
    </source>
</evidence>
<dbReference type="GO" id="GO:0004713">
    <property type="term" value="F:protein tyrosine kinase activity"/>
    <property type="evidence" value="ECO:0007669"/>
    <property type="project" value="TreeGrafter"/>
</dbReference>
<comment type="subcellular location">
    <subcellularLocation>
        <location evidence="1">Cell membrane</location>
        <topology evidence="1">Multi-pass membrane protein</topology>
    </subcellularLocation>
</comment>
<dbReference type="InterPro" id="IPR032807">
    <property type="entry name" value="GNVR"/>
</dbReference>
<accession>A0A809RCP3</accession>
<feature type="domain" description="Polysaccharide chain length determinant N-terminal" evidence="8">
    <location>
        <begin position="4"/>
        <end position="89"/>
    </location>
</feature>
<keyword evidence="11" id="KW-1185">Reference proteome</keyword>
<name>A0A809RCP3_9PROT</name>
<evidence type="ECO:0000256" key="5">
    <source>
        <dbReference type="ARBA" id="ARBA00023136"/>
    </source>
</evidence>
<dbReference type="InterPro" id="IPR003856">
    <property type="entry name" value="LPS_length_determ_N"/>
</dbReference>
<feature type="transmembrane region" description="Helical" evidence="7">
    <location>
        <begin position="394"/>
        <end position="415"/>
    </location>
</feature>
<proteinExistence type="predicted"/>
<feature type="domain" description="Tyrosine-protein kinase G-rich" evidence="9">
    <location>
        <begin position="345"/>
        <end position="416"/>
    </location>
</feature>
<keyword evidence="3 7" id="KW-0812">Transmembrane</keyword>
<dbReference type="Pfam" id="PF13807">
    <property type="entry name" value="GNVR"/>
    <property type="match status" value="1"/>
</dbReference>
<evidence type="ECO:0000256" key="6">
    <source>
        <dbReference type="SAM" id="MobiDB-lite"/>
    </source>
</evidence>
<dbReference type="InterPro" id="IPR050445">
    <property type="entry name" value="Bact_polysacc_biosynth/exp"/>
</dbReference>
<sequence length="464" mass="50716">MNMISFLRVLLARKKILLTTIAVTLLSAIAIKSILPPSYVATASVLVDANQPDTVTGAMLSPQLMPGYIATQVDVIGSHNVALKVVDDLKFTTDPQAKQEFMNDTHGAGSIRDWLADALLKDLNITPSRESNLIDVAYKSTDAESAMVIANAFVKAYIQTNLELQTAPAAQTNKWYESQLNELRTKLVTAQKSLSDYQQSKGIVNVDEKLDVESSRLAGTATQLTAAQDQTFDSSSRNSRSGDQLSDVMNNPVIQSLRTQIATAEAKLDQLSRSVGKNHPDYQRATAEVSALHEQLAIETRNAQQSINTSMRVAQQREADLRGSLASQKEKLLALKQNRDAGAILVQDVESAQKAYDMALQRATETRMASQTNQTNISLLNPATMPTKPASKSIIIIAILALFMGSFLGLALTLVAEMLDRRVRTDSDLTDVLDLPVLVTLNSIQPQKPKRLLGLFNRQQAQLN</sequence>
<gene>
    <name evidence="10" type="ORF">SFSGTM_02370</name>
</gene>
<protein>
    <recommendedName>
        <fullName evidence="12">Chain length determinant protein EpsF</fullName>
    </recommendedName>
</protein>
<dbReference type="InterPro" id="IPR017468">
    <property type="entry name" value="Chain_len_reg_EpsF"/>
</dbReference>